<protein>
    <submittedName>
        <fullName evidence="4">Aminotransferase class IV</fullName>
    </submittedName>
</protein>
<dbReference type="InterPro" id="IPR043131">
    <property type="entry name" value="BCAT-like_N"/>
</dbReference>
<dbReference type="InterPro" id="IPR001544">
    <property type="entry name" value="Aminotrans_IV"/>
</dbReference>
<evidence type="ECO:0000313" key="5">
    <source>
        <dbReference type="Proteomes" id="UP001161691"/>
    </source>
</evidence>
<dbReference type="Gene3D" id="3.30.470.10">
    <property type="match status" value="1"/>
</dbReference>
<keyword evidence="4" id="KW-0032">Aminotransferase</keyword>
<dbReference type="GO" id="GO:0008483">
    <property type="term" value="F:transaminase activity"/>
    <property type="evidence" value="ECO:0007669"/>
    <property type="project" value="UniProtKB-KW"/>
</dbReference>
<evidence type="ECO:0000313" key="4">
    <source>
        <dbReference type="EMBL" id="MDI4649348.1"/>
    </source>
</evidence>
<dbReference type="PANTHER" id="PTHR42743:SF11">
    <property type="entry name" value="AMINODEOXYCHORISMATE LYASE"/>
    <property type="match status" value="1"/>
</dbReference>
<keyword evidence="3" id="KW-0663">Pyridoxal phosphate</keyword>
<dbReference type="SUPFAM" id="SSF56752">
    <property type="entry name" value="D-aminoacid aminotransferase-like PLP-dependent enzymes"/>
    <property type="match status" value="1"/>
</dbReference>
<comment type="cofactor">
    <cofactor evidence="1">
        <name>pyridoxal 5'-phosphate</name>
        <dbReference type="ChEBI" id="CHEBI:597326"/>
    </cofactor>
</comment>
<comment type="caution">
    <text evidence="4">The sequence shown here is derived from an EMBL/GenBank/DDBJ whole genome shotgun (WGS) entry which is preliminary data.</text>
</comment>
<comment type="similarity">
    <text evidence="2">Belongs to the class-IV pyridoxal-phosphate-dependent aminotransferase family.</text>
</comment>
<reference evidence="4" key="1">
    <citation type="submission" date="2023-04" db="EMBL/GenBank/DDBJ databases">
        <title>Comparative genomic analysis of Cohnella hashimotonis sp. nov., isolated from the International Space Station.</title>
        <authorList>
            <person name="Venkateswaran K."/>
            <person name="Simpson A."/>
        </authorList>
    </citation>
    <scope>NUCLEOTIDE SEQUENCE</scope>
    <source>
        <strain evidence="4">F6_2S_P_1</strain>
    </source>
</reference>
<accession>A0ABT6TR70</accession>
<sequence>MKLLLDGQLTDSREAVISVYDHGFLYGMGLFETFRTYGGRPWLLRRHAERLAEACAAMGISYGPDPDAMAAGVALLLEANGLADAYIRWSVSAGSGEVGLPAGEYEAPREIVYAKPLAADDPSTRPGKTLRLLRLRRTRPENGELRLKSFHYMNNIAAKRELRAGGASASTEGLFLNERDEVVEGLVSNVFWVRDGALYTPSLETGPLAGVTRAYVLEQASQAGLICHEGKYAWNDLLRADECFVTNSIQEIVPVVAVQEPDGQPARGPGGSDGFASNRADADAIDAAGAPGPWTRRLMTAYRAAAEKGDEA</sequence>
<dbReference type="RefSeq" id="WP_282911996.1">
    <property type="nucleotide sequence ID" value="NZ_JAGRPV010000001.1"/>
</dbReference>
<evidence type="ECO:0000256" key="3">
    <source>
        <dbReference type="ARBA" id="ARBA00022898"/>
    </source>
</evidence>
<evidence type="ECO:0000256" key="2">
    <source>
        <dbReference type="ARBA" id="ARBA00009320"/>
    </source>
</evidence>
<name>A0ABT6TR70_9BACL</name>
<proteinExistence type="inferred from homology"/>
<dbReference type="Proteomes" id="UP001161691">
    <property type="component" value="Unassembled WGS sequence"/>
</dbReference>
<dbReference type="InterPro" id="IPR036038">
    <property type="entry name" value="Aminotransferase-like"/>
</dbReference>
<evidence type="ECO:0000256" key="1">
    <source>
        <dbReference type="ARBA" id="ARBA00001933"/>
    </source>
</evidence>
<keyword evidence="4" id="KW-0808">Transferase</keyword>
<dbReference type="EMBL" id="JAGRPV010000001">
    <property type="protein sequence ID" value="MDI4649348.1"/>
    <property type="molecule type" value="Genomic_DNA"/>
</dbReference>
<gene>
    <name evidence="4" type="ORF">KB449_30735</name>
</gene>
<dbReference type="PANTHER" id="PTHR42743">
    <property type="entry name" value="AMINO-ACID AMINOTRANSFERASE"/>
    <property type="match status" value="1"/>
</dbReference>
<keyword evidence="5" id="KW-1185">Reference proteome</keyword>
<organism evidence="4 5">
    <name type="scientific">Cohnella hashimotonis</name>
    <dbReference type="NCBI Taxonomy" id="2826895"/>
    <lineage>
        <taxon>Bacteria</taxon>
        <taxon>Bacillati</taxon>
        <taxon>Bacillota</taxon>
        <taxon>Bacilli</taxon>
        <taxon>Bacillales</taxon>
        <taxon>Paenibacillaceae</taxon>
        <taxon>Cohnella</taxon>
    </lineage>
</organism>
<dbReference type="Pfam" id="PF01063">
    <property type="entry name" value="Aminotran_4"/>
    <property type="match status" value="1"/>
</dbReference>
<dbReference type="InterPro" id="IPR043132">
    <property type="entry name" value="BCAT-like_C"/>
</dbReference>
<dbReference type="InterPro" id="IPR050571">
    <property type="entry name" value="Class-IV_PLP-Dep_Aminotrnsfr"/>
</dbReference>
<dbReference type="Gene3D" id="3.20.10.10">
    <property type="entry name" value="D-amino Acid Aminotransferase, subunit A, domain 2"/>
    <property type="match status" value="1"/>
</dbReference>